<evidence type="ECO:0000313" key="2">
    <source>
        <dbReference type="EMBL" id="QDU86991.1"/>
    </source>
</evidence>
<gene>
    <name evidence="2" type="ORF">Pla175_03450</name>
</gene>
<dbReference type="KEGG" id="pnd:Pla175_03450"/>
<dbReference type="Proteomes" id="UP000317429">
    <property type="component" value="Chromosome"/>
</dbReference>
<evidence type="ECO:0008006" key="4">
    <source>
        <dbReference type="Google" id="ProtNLM"/>
    </source>
</evidence>
<accession>A0A518D6A3</accession>
<evidence type="ECO:0000313" key="3">
    <source>
        <dbReference type="Proteomes" id="UP000317429"/>
    </source>
</evidence>
<proteinExistence type="predicted"/>
<keyword evidence="3" id="KW-1185">Reference proteome</keyword>
<keyword evidence="1" id="KW-0472">Membrane</keyword>
<dbReference type="OrthoDB" id="3259185at2"/>
<dbReference type="AlphaFoldDB" id="A0A518D6A3"/>
<organism evidence="2 3">
    <name type="scientific">Pirellulimonas nuda</name>
    <dbReference type="NCBI Taxonomy" id="2528009"/>
    <lineage>
        <taxon>Bacteria</taxon>
        <taxon>Pseudomonadati</taxon>
        <taxon>Planctomycetota</taxon>
        <taxon>Planctomycetia</taxon>
        <taxon>Pirellulales</taxon>
        <taxon>Lacipirellulaceae</taxon>
        <taxon>Pirellulimonas</taxon>
    </lineage>
</organism>
<sequence>MPNREIPESRKALYHAGQVVAVIGLLTFLSTFVIGAFYFGDFSNFHSLVRNQMLRAIGGMVMIVAGGAMMNVAARGVAGSGLTLDPQRARGEVEPWTRMAGGMAKDALDEAGLDLRALTAAADIPFDEKLRRLHALWQDGILREDEYLREKQDLLDKH</sequence>
<feature type="transmembrane region" description="Helical" evidence="1">
    <location>
        <begin position="12"/>
        <end position="40"/>
    </location>
</feature>
<keyword evidence="1" id="KW-1133">Transmembrane helix</keyword>
<reference evidence="2 3" key="1">
    <citation type="submission" date="2019-02" db="EMBL/GenBank/DDBJ databases">
        <title>Deep-cultivation of Planctomycetes and their phenomic and genomic characterization uncovers novel biology.</title>
        <authorList>
            <person name="Wiegand S."/>
            <person name="Jogler M."/>
            <person name="Boedeker C."/>
            <person name="Pinto D."/>
            <person name="Vollmers J."/>
            <person name="Rivas-Marin E."/>
            <person name="Kohn T."/>
            <person name="Peeters S.H."/>
            <person name="Heuer A."/>
            <person name="Rast P."/>
            <person name="Oberbeckmann S."/>
            <person name="Bunk B."/>
            <person name="Jeske O."/>
            <person name="Meyerdierks A."/>
            <person name="Storesund J.E."/>
            <person name="Kallscheuer N."/>
            <person name="Luecker S."/>
            <person name="Lage O.M."/>
            <person name="Pohl T."/>
            <person name="Merkel B.J."/>
            <person name="Hornburger P."/>
            <person name="Mueller R.-W."/>
            <person name="Bruemmer F."/>
            <person name="Labrenz M."/>
            <person name="Spormann A.M."/>
            <person name="Op den Camp H."/>
            <person name="Overmann J."/>
            <person name="Amann R."/>
            <person name="Jetten M.S.M."/>
            <person name="Mascher T."/>
            <person name="Medema M.H."/>
            <person name="Devos D.P."/>
            <person name="Kaster A.-K."/>
            <person name="Ovreas L."/>
            <person name="Rohde M."/>
            <person name="Galperin M.Y."/>
            <person name="Jogler C."/>
        </authorList>
    </citation>
    <scope>NUCLEOTIDE SEQUENCE [LARGE SCALE GENOMIC DNA]</scope>
    <source>
        <strain evidence="2 3">Pla175</strain>
    </source>
</reference>
<protein>
    <recommendedName>
        <fullName evidence="4">SHOCT domain-containing protein</fullName>
    </recommendedName>
</protein>
<evidence type="ECO:0000256" key="1">
    <source>
        <dbReference type="SAM" id="Phobius"/>
    </source>
</evidence>
<dbReference type="EMBL" id="CP036291">
    <property type="protein sequence ID" value="QDU86991.1"/>
    <property type="molecule type" value="Genomic_DNA"/>
</dbReference>
<dbReference type="RefSeq" id="WP_145280726.1">
    <property type="nucleotide sequence ID" value="NZ_CP036291.1"/>
</dbReference>
<name>A0A518D6A3_9BACT</name>
<keyword evidence="1" id="KW-0812">Transmembrane</keyword>
<feature type="transmembrane region" description="Helical" evidence="1">
    <location>
        <begin position="52"/>
        <end position="74"/>
    </location>
</feature>